<comment type="caution">
    <text evidence="1">The sequence shown here is derived from an EMBL/GenBank/DDBJ whole genome shotgun (WGS) entry which is preliminary data.</text>
</comment>
<dbReference type="AlphaFoldDB" id="A0AAE1RYZ8"/>
<evidence type="ECO:0000313" key="2">
    <source>
        <dbReference type="Proteomes" id="UP001291623"/>
    </source>
</evidence>
<organism evidence="1 2">
    <name type="scientific">Anisodus tanguticus</name>
    <dbReference type="NCBI Taxonomy" id="243964"/>
    <lineage>
        <taxon>Eukaryota</taxon>
        <taxon>Viridiplantae</taxon>
        <taxon>Streptophyta</taxon>
        <taxon>Embryophyta</taxon>
        <taxon>Tracheophyta</taxon>
        <taxon>Spermatophyta</taxon>
        <taxon>Magnoliopsida</taxon>
        <taxon>eudicotyledons</taxon>
        <taxon>Gunneridae</taxon>
        <taxon>Pentapetalae</taxon>
        <taxon>asterids</taxon>
        <taxon>lamiids</taxon>
        <taxon>Solanales</taxon>
        <taxon>Solanaceae</taxon>
        <taxon>Solanoideae</taxon>
        <taxon>Hyoscyameae</taxon>
        <taxon>Anisodus</taxon>
    </lineage>
</organism>
<name>A0AAE1RYZ8_9SOLA</name>
<sequence>MMIIQATNPLHSHHMKKASRILTCLTIHVILQHPQQSCKRWSKVIDVLAKHVQIQDTWIDRLMDKIDGLMEGESSHAPGKGLEAQRLKKRVVRIPSNQKLVKHPKKKKVESNHYQKPRRLVALEEFLSSWFITMTARDSVEASYFNTDEEELKNETINKEILGGFFVLTFKVRMTKIEREEVEKYLVLCYPMVTRDSSIGAKIMESMIPIYSKEHG</sequence>
<reference evidence="1" key="1">
    <citation type="submission" date="2023-12" db="EMBL/GenBank/DDBJ databases">
        <title>Genome assembly of Anisodus tanguticus.</title>
        <authorList>
            <person name="Wang Y.-J."/>
        </authorList>
    </citation>
    <scope>NUCLEOTIDE SEQUENCE</scope>
    <source>
        <strain evidence="1">KB-2021</strain>
        <tissue evidence="1">Leaf</tissue>
    </source>
</reference>
<dbReference type="EMBL" id="JAVYJV010000010">
    <property type="protein sequence ID" value="KAK4360237.1"/>
    <property type="molecule type" value="Genomic_DNA"/>
</dbReference>
<protein>
    <submittedName>
        <fullName evidence="1">Uncharacterized protein</fullName>
    </submittedName>
</protein>
<accession>A0AAE1RYZ8</accession>
<dbReference type="Proteomes" id="UP001291623">
    <property type="component" value="Unassembled WGS sequence"/>
</dbReference>
<gene>
    <name evidence="1" type="ORF">RND71_019189</name>
</gene>
<keyword evidence="2" id="KW-1185">Reference proteome</keyword>
<evidence type="ECO:0000313" key="1">
    <source>
        <dbReference type="EMBL" id="KAK4360237.1"/>
    </source>
</evidence>
<proteinExistence type="predicted"/>